<reference evidence="5 8" key="2">
    <citation type="submission" date="2019-07" db="EMBL/GenBank/DDBJ databases">
        <title>Whole genome shotgun sequence of Myxococcus fulvus NBRC 100333.</title>
        <authorList>
            <person name="Hosoyama A."/>
            <person name="Uohara A."/>
            <person name="Ohji S."/>
            <person name="Ichikawa N."/>
        </authorList>
    </citation>
    <scope>NUCLEOTIDE SEQUENCE [LARGE SCALE GENOMIC DNA]</scope>
    <source>
        <strain evidence="5 8">NBRC 100333</strain>
    </source>
</reference>
<dbReference type="InterPro" id="IPR021655">
    <property type="entry name" value="Put_metal-bd"/>
</dbReference>
<dbReference type="InterPro" id="IPR058923">
    <property type="entry name" value="RCC1-like_dom"/>
</dbReference>
<feature type="region of interest" description="Disordered" evidence="3">
    <location>
        <begin position="614"/>
        <end position="633"/>
    </location>
</feature>
<evidence type="ECO:0000313" key="8">
    <source>
        <dbReference type="Proteomes" id="UP000321514"/>
    </source>
</evidence>
<dbReference type="PROSITE" id="PS50012">
    <property type="entry name" value="RCC1_3"/>
    <property type="match status" value="6"/>
</dbReference>
<dbReference type="PRINTS" id="PR00633">
    <property type="entry name" value="RCCNDNSATION"/>
</dbReference>
<dbReference type="InterPro" id="IPR009091">
    <property type="entry name" value="RCC1/BLIP-II"/>
</dbReference>
<accession>A0A511T9Q1</accession>
<dbReference type="PROSITE" id="PS00626">
    <property type="entry name" value="RCC1_2"/>
    <property type="match status" value="2"/>
</dbReference>
<dbReference type="GO" id="GO:0005737">
    <property type="term" value="C:cytoplasm"/>
    <property type="evidence" value="ECO:0007669"/>
    <property type="project" value="TreeGrafter"/>
</dbReference>
<evidence type="ECO:0000256" key="1">
    <source>
        <dbReference type="ARBA" id="ARBA00022658"/>
    </source>
</evidence>
<sequence>MGCGETLPVDESESRTQRGSLAGGQTVTRVAAGAYHSLALRDDGVVWAWGQNAEGQLGRGQSSAAPQPTPLPLTLPTPVQAIAAGAGHSLALDELGRVWAWGRNNRGQVGSAQTGAPVLTPVQVPLTGRFVAIAARADYSLAVDEQGALWAWGQNVDGELGQRTADTLAHPTPVKVVLPQLAANDPYLPVAGGPVDPQDVYRIASVAAGGHHVLALTRTGRIWAWGRNDAAQVGTGHESATPVLVPTLIRNVPLVKAVAAGEAHSLFYDNEWNGNVWSWGLNTSGQVGRDYVVQQPPLARQFARGPLPVGNWTFAGGGIAAGDDFSVFIRGEPKGRLVNWGANSHGQLGDTSLVMRPQPVDAFRWDSVHGVHRHVDDVAQVAGGARHGLSAHVEQWEYTGCPVVWAWGDNGQGQLGTGNLSPPHSTVVQPGLPLRRFYLDADGDGFGNPNQVQQDCAERRPGYVDVGLDCDDSRAAISPSAVEVCDGIDNDCDGQTDENGCAYWYRDQDGDGYGNPSVYVRSGVQPSGYVSDGSDCDDSNAGIGEPSLWYLDQDGDGFGRSSPSQYACTRPAGYASSGDDCNDNSAQVHPYRTEVCDGLDNNCNGQTDEGAGSTTYYRDADGDGYGNPNNSTRACSRPSGYVSNASDCDDTRASVTTGRDYFRDLDGDGYGHPILSVIACTQPAGYVTNAGDCDDNTAMAHPGRAEVCDGIDNNCNFQTDEGLRSTYYRDADGDGWGNGQSPALACSRPAGYVVNASDCNDSNPSIGEPTVWYLDQDGDGYGHGGHWQYACNRPGGYTSNGIDCHDGNASINPGQAESCWDTIDNNCDGYVAPYCGGPTNPNPCNGDPLCHEP</sequence>
<comment type="caution">
    <text evidence="5">The sequence shown here is derived from an EMBL/GenBank/DDBJ whole genome shotgun (WGS) entry which is preliminary data.</text>
</comment>
<evidence type="ECO:0000259" key="4">
    <source>
        <dbReference type="Pfam" id="PF25390"/>
    </source>
</evidence>
<organism evidence="5 8">
    <name type="scientific">Myxococcus fulvus</name>
    <dbReference type="NCBI Taxonomy" id="33"/>
    <lineage>
        <taxon>Bacteria</taxon>
        <taxon>Pseudomonadati</taxon>
        <taxon>Myxococcota</taxon>
        <taxon>Myxococcia</taxon>
        <taxon>Myxococcales</taxon>
        <taxon>Cystobacterineae</taxon>
        <taxon>Myxococcaceae</taxon>
        <taxon>Myxococcus</taxon>
    </lineage>
</organism>
<keyword evidence="7" id="KW-1185">Reference proteome</keyword>
<evidence type="ECO:0000313" key="6">
    <source>
        <dbReference type="EMBL" id="SET36686.1"/>
    </source>
</evidence>
<dbReference type="Pfam" id="PF11617">
    <property type="entry name" value="Cu-binding_MopE"/>
    <property type="match status" value="7"/>
</dbReference>
<dbReference type="STRING" id="1334629.MFUL124B02_31440"/>
<dbReference type="PANTHER" id="PTHR45982">
    <property type="entry name" value="REGULATOR OF CHROMOSOME CONDENSATION"/>
    <property type="match status" value="1"/>
</dbReference>
<gene>
    <name evidence="5" type="ORF">MFU01_59480</name>
    <name evidence="6" type="ORF">SAMN05443572_10228</name>
</gene>
<evidence type="ECO:0000313" key="7">
    <source>
        <dbReference type="Proteomes" id="UP000183760"/>
    </source>
</evidence>
<evidence type="ECO:0000313" key="5">
    <source>
        <dbReference type="EMBL" id="GEN10911.1"/>
    </source>
</evidence>
<dbReference type="SUPFAM" id="SSF50985">
    <property type="entry name" value="RCC1/BLIP-II"/>
    <property type="match status" value="1"/>
</dbReference>
<dbReference type="Pfam" id="PF25390">
    <property type="entry name" value="WD40_RLD"/>
    <property type="match status" value="1"/>
</dbReference>
<dbReference type="Proteomes" id="UP000321514">
    <property type="component" value="Unassembled WGS sequence"/>
</dbReference>
<feature type="domain" description="RCC1-like" evidence="4">
    <location>
        <begin position="21"/>
        <end position="290"/>
    </location>
</feature>
<keyword evidence="2" id="KW-0677">Repeat</keyword>
<feature type="region of interest" description="Disordered" evidence="3">
    <location>
        <begin position="1"/>
        <end position="22"/>
    </location>
</feature>
<dbReference type="EMBL" id="BJXR01000043">
    <property type="protein sequence ID" value="GEN10911.1"/>
    <property type="molecule type" value="Genomic_DNA"/>
</dbReference>
<dbReference type="GO" id="GO:0005085">
    <property type="term" value="F:guanyl-nucleotide exchange factor activity"/>
    <property type="evidence" value="ECO:0007669"/>
    <property type="project" value="TreeGrafter"/>
</dbReference>
<dbReference type="AlphaFoldDB" id="A0A511T9Q1"/>
<dbReference type="InterPro" id="IPR051553">
    <property type="entry name" value="Ran_GTPase-activating"/>
</dbReference>
<evidence type="ECO:0000256" key="3">
    <source>
        <dbReference type="SAM" id="MobiDB-lite"/>
    </source>
</evidence>
<protein>
    <submittedName>
        <fullName evidence="6">Alpha-tubulin suppressor</fullName>
    </submittedName>
</protein>
<dbReference type="Proteomes" id="UP000183760">
    <property type="component" value="Unassembled WGS sequence"/>
</dbReference>
<dbReference type="PANTHER" id="PTHR45982:SF1">
    <property type="entry name" value="REGULATOR OF CHROMOSOME CONDENSATION"/>
    <property type="match status" value="1"/>
</dbReference>
<evidence type="ECO:0000256" key="2">
    <source>
        <dbReference type="ARBA" id="ARBA00022737"/>
    </source>
</evidence>
<name>A0A511T9Q1_MYXFU</name>
<proteinExistence type="predicted"/>
<dbReference type="Gene3D" id="2.130.10.30">
    <property type="entry name" value="Regulator of chromosome condensation 1/beta-lactamase-inhibitor protein II"/>
    <property type="match status" value="2"/>
</dbReference>
<dbReference type="EMBL" id="FOIB01000002">
    <property type="protein sequence ID" value="SET36686.1"/>
    <property type="molecule type" value="Genomic_DNA"/>
</dbReference>
<keyword evidence="1" id="KW-0344">Guanine-nucleotide releasing factor</keyword>
<dbReference type="InterPro" id="IPR000408">
    <property type="entry name" value="Reg_chr_condens"/>
</dbReference>
<reference evidence="6 7" key="1">
    <citation type="submission" date="2016-10" db="EMBL/GenBank/DDBJ databases">
        <authorList>
            <person name="Varghese N."/>
            <person name="Submissions S."/>
        </authorList>
    </citation>
    <scope>NUCLEOTIDE SEQUENCE [LARGE SCALE GENOMIC DNA]</scope>
    <source>
        <strain evidence="6 7">DSM 16525</strain>
    </source>
</reference>